<dbReference type="InterPro" id="IPR036388">
    <property type="entry name" value="WH-like_DNA-bd_sf"/>
</dbReference>
<keyword evidence="2" id="KW-0805">Transcription regulation</keyword>
<dbReference type="GO" id="GO:0003700">
    <property type="term" value="F:DNA-binding transcription factor activity"/>
    <property type="evidence" value="ECO:0007669"/>
    <property type="project" value="InterPro"/>
</dbReference>
<evidence type="ECO:0000256" key="1">
    <source>
        <dbReference type="ARBA" id="ARBA00009437"/>
    </source>
</evidence>
<dbReference type="Pfam" id="PF03466">
    <property type="entry name" value="LysR_substrate"/>
    <property type="match status" value="1"/>
</dbReference>
<keyword evidence="7" id="KW-1185">Reference proteome</keyword>
<dbReference type="eggNOG" id="COG0583">
    <property type="taxonomic scope" value="Bacteria"/>
</dbReference>
<dbReference type="STRING" id="1379903.ATO8_20329"/>
<dbReference type="Proteomes" id="UP000019063">
    <property type="component" value="Unassembled WGS sequence"/>
</dbReference>
<evidence type="ECO:0000256" key="3">
    <source>
        <dbReference type="ARBA" id="ARBA00023125"/>
    </source>
</evidence>
<organism evidence="6 7">
    <name type="scientific">Roseivivax marinus</name>
    <dbReference type="NCBI Taxonomy" id="1379903"/>
    <lineage>
        <taxon>Bacteria</taxon>
        <taxon>Pseudomonadati</taxon>
        <taxon>Pseudomonadota</taxon>
        <taxon>Alphaproteobacteria</taxon>
        <taxon>Rhodobacterales</taxon>
        <taxon>Roseobacteraceae</taxon>
        <taxon>Roseivivax</taxon>
    </lineage>
</organism>
<proteinExistence type="inferred from homology"/>
<name>W4HFK8_9RHOB</name>
<dbReference type="InterPro" id="IPR036390">
    <property type="entry name" value="WH_DNA-bd_sf"/>
</dbReference>
<dbReference type="GO" id="GO:0003677">
    <property type="term" value="F:DNA binding"/>
    <property type="evidence" value="ECO:0007669"/>
    <property type="project" value="UniProtKB-KW"/>
</dbReference>
<dbReference type="Gene3D" id="1.10.10.10">
    <property type="entry name" value="Winged helix-like DNA-binding domain superfamily/Winged helix DNA-binding domain"/>
    <property type="match status" value="1"/>
</dbReference>
<evidence type="ECO:0000256" key="4">
    <source>
        <dbReference type="ARBA" id="ARBA00023163"/>
    </source>
</evidence>
<dbReference type="SUPFAM" id="SSF46785">
    <property type="entry name" value="Winged helix' DNA-binding domain"/>
    <property type="match status" value="1"/>
</dbReference>
<dbReference type="SUPFAM" id="SSF53850">
    <property type="entry name" value="Periplasmic binding protein-like II"/>
    <property type="match status" value="1"/>
</dbReference>
<dbReference type="Pfam" id="PF00126">
    <property type="entry name" value="HTH_1"/>
    <property type="match status" value="1"/>
</dbReference>
<accession>W4HFK8</accession>
<dbReference type="CDD" id="cd05466">
    <property type="entry name" value="PBP2_LTTR_substrate"/>
    <property type="match status" value="1"/>
</dbReference>
<dbReference type="GO" id="GO:0005829">
    <property type="term" value="C:cytosol"/>
    <property type="evidence" value="ECO:0007669"/>
    <property type="project" value="TreeGrafter"/>
</dbReference>
<dbReference type="Gene3D" id="3.40.190.10">
    <property type="entry name" value="Periplasmic binding protein-like II"/>
    <property type="match status" value="2"/>
</dbReference>
<sequence length="292" mass="32212">MEMNQVRYFLAVCRHRNFTHAAQASNVSQPALTTAIKKLEEELGGVLFLRDRSGCRLTSLGDLVRPRLERLAAEATEAKAQAARHLHLDRVPIVIGLGETIGQSRVVDAVGRFRRQVQKADVELIVDRADALVSGLQDGRIDVAITSGGEVPDLYRADDLYDEGYRVVMAGDHSLAADASITLAQLADADLLDRPNCEMRNALHAAVAERDQDLYAAYRSNRVDWLLSLARKGAGVVVLPETAIPDEPGLISRPIVDAPLTRTVRALRYRHQPSRPEVEGLVRDMRASRKAR</sequence>
<evidence type="ECO:0000256" key="2">
    <source>
        <dbReference type="ARBA" id="ARBA00023015"/>
    </source>
</evidence>
<reference evidence="6 7" key="1">
    <citation type="journal article" date="2014" name="Antonie Van Leeuwenhoek">
        <title>Roseivivax atlanticus sp. nov., isolated from surface seawater of the Atlantic Ocean.</title>
        <authorList>
            <person name="Li G."/>
            <person name="Lai Q."/>
            <person name="Liu X."/>
            <person name="Sun F."/>
            <person name="Shao Z."/>
        </authorList>
    </citation>
    <scope>NUCLEOTIDE SEQUENCE [LARGE SCALE GENOMIC DNA]</scope>
    <source>
        <strain evidence="6 7">22II-s10s</strain>
    </source>
</reference>
<dbReference type="PROSITE" id="PS50931">
    <property type="entry name" value="HTH_LYSR"/>
    <property type="match status" value="1"/>
</dbReference>
<feature type="domain" description="HTH lysR-type" evidence="5">
    <location>
        <begin position="1"/>
        <end position="58"/>
    </location>
</feature>
<dbReference type="PATRIC" id="fig|1317118.6.peg.4164"/>
<dbReference type="FunFam" id="1.10.10.10:FF:000001">
    <property type="entry name" value="LysR family transcriptional regulator"/>
    <property type="match status" value="1"/>
</dbReference>
<gene>
    <name evidence="6" type="ORF">ATO8_20329</name>
</gene>
<protein>
    <submittedName>
        <fullName evidence="6">Hydrogen peroxide-inducible genes activator</fullName>
    </submittedName>
</protein>
<evidence type="ECO:0000259" key="5">
    <source>
        <dbReference type="PROSITE" id="PS50931"/>
    </source>
</evidence>
<comment type="similarity">
    <text evidence="1">Belongs to the LysR transcriptional regulatory family.</text>
</comment>
<dbReference type="EMBL" id="AQQW01000024">
    <property type="protein sequence ID" value="ETW10780.1"/>
    <property type="molecule type" value="Genomic_DNA"/>
</dbReference>
<comment type="caution">
    <text evidence="6">The sequence shown here is derived from an EMBL/GenBank/DDBJ whole genome shotgun (WGS) entry which is preliminary data.</text>
</comment>
<dbReference type="RefSeq" id="WP_043847282.1">
    <property type="nucleotide sequence ID" value="NZ_AQQW01000024.1"/>
</dbReference>
<dbReference type="AlphaFoldDB" id="W4HFK8"/>
<keyword evidence="3" id="KW-0238">DNA-binding</keyword>
<evidence type="ECO:0000313" key="6">
    <source>
        <dbReference type="EMBL" id="ETW10780.1"/>
    </source>
</evidence>
<dbReference type="PANTHER" id="PTHR30419">
    <property type="entry name" value="HTH-TYPE TRANSCRIPTIONAL REGULATOR YBHD"/>
    <property type="match status" value="1"/>
</dbReference>
<dbReference type="InterPro" id="IPR050950">
    <property type="entry name" value="HTH-type_LysR_regulators"/>
</dbReference>
<dbReference type="PRINTS" id="PR00039">
    <property type="entry name" value="HTHLYSR"/>
</dbReference>
<keyword evidence="4" id="KW-0804">Transcription</keyword>
<evidence type="ECO:0000313" key="7">
    <source>
        <dbReference type="Proteomes" id="UP000019063"/>
    </source>
</evidence>
<dbReference type="InterPro" id="IPR000847">
    <property type="entry name" value="LysR_HTH_N"/>
</dbReference>
<dbReference type="InterPro" id="IPR005119">
    <property type="entry name" value="LysR_subst-bd"/>
</dbReference>